<dbReference type="Pfam" id="PF14942">
    <property type="entry name" value="Muted"/>
    <property type="match status" value="1"/>
</dbReference>
<protein>
    <recommendedName>
        <fullName evidence="2">Biogenesis of lysosome-related organelles complex 1 subunit 5</fullName>
    </recommendedName>
</protein>
<proteinExistence type="inferred from homology"/>
<evidence type="ECO:0000313" key="4">
    <source>
        <dbReference type="WBParaSite" id="Pan_g18293.t1"/>
    </source>
</evidence>
<keyword evidence="3" id="KW-1185">Reference proteome</keyword>
<evidence type="ECO:0000256" key="2">
    <source>
        <dbReference type="ARBA" id="ARBA00019580"/>
    </source>
</evidence>
<organism evidence="3 4">
    <name type="scientific">Panagrellus redivivus</name>
    <name type="common">Microworm</name>
    <dbReference type="NCBI Taxonomy" id="6233"/>
    <lineage>
        <taxon>Eukaryota</taxon>
        <taxon>Metazoa</taxon>
        <taxon>Ecdysozoa</taxon>
        <taxon>Nematoda</taxon>
        <taxon>Chromadorea</taxon>
        <taxon>Rhabditida</taxon>
        <taxon>Tylenchina</taxon>
        <taxon>Panagrolaimomorpha</taxon>
        <taxon>Panagrolaimoidea</taxon>
        <taxon>Panagrolaimidae</taxon>
        <taxon>Panagrellus</taxon>
    </lineage>
</organism>
<dbReference type="InterPro" id="IPR017243">
    <property type="entry name" value="Bloc1s5"/>
</dbReference>
<accession>A0A7E4V9N9</accession>
<evidence type="ECO:0000256" key="1">
    <source>
        <dbReference type="ARBA" id="ARBA00010754"/>
    </source>
</evidence>
<dbReference type="GO" id="GO:0031083">
    <property type="term" value="C:BLOC-1 complex"/>
    <property type="evidence" value="ECO:0007669"/>
    <property type="project" value="InterPro"/>
</dbReference>
<dbReference type="Proteomes" id="UP000492821">
    <property type="component" value="Unassembled WGS sequence"/>
</dbReference>
<dbReference type="AlphaFoldDB" id="A0A7E4V9N9"/>
<reference evidence="4" key="2">
    <citation type="submission" date="2020-10" db="UniProtKB">
        <authorList>
            <consortium name="WormBaseParasite"/>
        </authorList>
    </citation>
    <scope>IDENTIFICATION</scope>
</reference>
<evidence type="ECO:0000313" key="3">
    <source>
        <dbReference type="Proteomes" id="UP000492821"/>
    </source>
</evidence>
<dbReference type="WBParaSite" id="Pan_g18293.t1">
    <property type="protein sequence ID" value="Pan_g18293.t1"/>
    <property type="gene ID" value="Pan_g18293"/>
</dbReference>
<sequence length="148" mass="17102">MSMEQVSKVDLGPHQVFDHTAVLRAEIDLFKDNFERNERYREFDGLIRRNHRIYEAMDLNLLPQLQSQALTNHVEKIEKLTARIEKLTTPQFHKNRITNIDWADLTATDIAKIAEASLRKPAEPARHMSTIVEVDSNSKFVDIAMDSS</sequence>
<name>A0A7E4V9N9_PANRE</name>
<reference evidence="3" key="1">
    <citation type="journal article" date="2013" name="Genetics">
        <title>The draft genome and transcriptome of Panagrellus redivivus are shaped by the harsh demands of a free-living lifestyle.</title>
        <authorList>
            <person name="Srinivasan J."/>
            <person name="Dillman A.R."/>
            <person name="Macchietto M.G."/>
            <person name="Heikkinen L."/>
            <person name="Lakso M."/>
            <person name="Fracchia K.M."/>
            <person name="Antoshechkin I."/>
            <person name="Mortazavi A."/>
            <person name="Wong G."/>
            <person name="Sternberg P.W."/>
        </authorList>
    </citation>
    <scope>NUCLEOTIDE SEQUENCE [LARGE SCALE GENOMIC DNA]</scope>
    <source>
        <strain evidence="3">MT8872</strain>
    </source>
</reference>
<dbReference type="GO" id="GO:0030133">
    <property type="term" value="C:transport vesicle"/>
    <property type="evidence" value="ECO:0007669"/>
    <property type="project" value="InterPro"/>
</dbReference>
<comment type="similarity">
    <text evidence="1">Belongs to the BLOC1S5 family.</text>
</comment>